<dbReference type="AlphaFoldDB" id="A0A8H3J9G5"/>
<feature type="region of interest" description="Disordered" evidence="1">
    <location>
        <begin position="62"/>
        <end position="122"/>
    </location>
</feature>
<evidence type="ECO:0000256" key="1">
    <source>
        <dbReference type="SAM" id="MobiDB-lite"/>
    </source>
</evidence>
<feature type="compositionally biased region" description="Polar residues" evidence="1">
    <location>
        <begin position="62"/>
        <end position="76"/>
    </location>
</feature>
<evidence type="ECO:0000313" key="4">
    <source>
        <dbReference type="EMBL" id="CAF9943119.1"/>
    </source>
</evidence>
<dbReference type="EMBL" id="CAJPDR010000896">
    <property type="protein sequence ID" value="CAF9943119.1"/>
    <property type="molecule type" value="Genomic_DNA"/>
</dbReference>
<accession>A0A8H3J9G5</accession>
<protein>
    <recommendedName>
        <fullName evidence="6">Myb-like domain-containing protein</fullName>
    </recommendedName>
</protein>
<gene>
    <name evidence="4" type="ORF">ALECFALPRED_010621</name>
</gene>
<feature type="compositionally biased region" description="Polar residues" evidence="1">
    <location>
        <begin position="108"/>
        <end position="118"/>
    </location>
</feature>
<dbReference type="Gene3D" id="1.10.10.60">
    <property type="entry name" value="Homeodomain-like"/>
    <property type="match status" value="1"/>
</dbReference>
<name>A0A8H3J9G5_9LECA</name>
<reference evidence="4" key="1">
    <citation type="submission" date="2021-03" db="EMBL/GenBank/DDBJ databases">
        <authorList>
            <person name="Tagirdzhanova G."/>
        </authorList>
    </citation>
    <scope>NUCLEOTIDE SEQUENCE</scope>
</reference>
<dbReference type="InterPro" id="IPR009057">
    <property type="entry name" value="Homeodomain-like_sf"/>
</dbReference>
<feature type="domain" description="HTH myb-type" evidence="3">
    <location>
        <begin position="5"/>
        <end position="60"/>
    </location>
</feature>
<comment type="caution">
    <text evidence="4">The sequence shown here is derived from an EMBL/GenBank/DDBJ whole genome shotgun (WGS) entry which is preliminary data.</text>
</comment>
<evidence type="ECO:0000313" key="5">
    <source>
        <dbReference type="Proteomes" id="UP000664203"/>
    </source>
</evidence>
<dbReference type="SMART" id="SM00717">
    <property type="entry name" value="SANT"/>
    <property type="match status" value="1"/>
</dbReference>
<evidence type="ECO:0000259" key="2">
    <source>
        <dbReference type="PROSITE" id="PS50090"/>
    </source>
</evidence>
<dbReference type="PROSITE" id="PS51294">
    <property type="entry name" value="HTH_MYB"/>
    <property type="match status" value="1"/>
</dbReference>
<sequence>MQTVDPTLNHSEWVPEDDNRLFAAVASYGRVWKNIGEKEFPRRSATELKNRKRQQPINLSALQTASEDRTALTSSHVEVDMEDSESSDGLSNDNGADLQNEDFCSDIPSRTASSHTTPGSNFLSNTGLSLTTSGSYFSSQNESPSVLSRIVPFAENEYPAQLHDPQDGNDLFSSTPSTFFNQTDNPLPLDNQTLDLGSQWDMTPLPSPVRKGDEATTGVEVERQKHGSTLILENVQPQMVTRIIKMLFESKSAINMKIVSQE</sequence>
<dbReference type="CDD" id="cd00167">
    <property type="entry name" value="SANT"/>
    <property type="match status" value="1"/>
</dbReference>
<dbReference type="InterPro" id="IPR017930">
    <property type="entry name" value="Myb_dom"/>
</dbReference>
<dbReference type="SUPFAM" id="SSF46689">
    <property type="entry name" value="Homeodomain-like"/>
    <property type="match status" value="1"/>
</dbReference>
<dbReference type="InterPro" id="IPR001005">
    <property type="entry name" value="SANT/Myb"/>
</dbReference>
<dbReference type="OrthoDB" id="2143914at2759"/>
<keyword evidence="5" id="KW-1185">Reference proteome</keyword>
<organism evidence="4 5">
    <name type="scientific">Alectoria fallacina</name>
    <dbReference type="NCBI Taxonomy" id="1903189"/>
    <lineage>
        <taxon>Eukaryota</taxon>
        <taxon>Fungi</taxon>
        <taxon>Dikarya</taxon>
        <taxon>Ascomycota</taxon>
        <taxon>Pezizomycotina</taxon>
        <taxon>Lecanoromycetes</taxon>
        <taxon>OSLEUM clade</taxon>
        <taxon>Lecanoromycetidae</taxon>
        <taxon>Lecanorales</taxon>
        <taxon>Lecanorineae</taxon>
        <taxon>Parmeliaceae</taxon>
        <taxon>Alectoria</taxon>
    </lineage>
</organism>
<evidence type="ECO:0008006" key="6">
    <source>
        <dbReference type="Google" id="ProtNLM"/>
    </source>
</evidence>
<dbReference type="PROSITE" id="PS50090">
    <property type="entry name" value="MYB_LIKE"/>
    <property type="match status" value="1"/>
</dbReference>
<evidence type="ECO:0000259" key="3">
    <source>
        <dbReference type="PROSITE" id="PS51294"/>
    </source>
</evidence>
<proteinExistence type="predicted"/>
<feature type="domain" description="Myb-like" evidence="2">
    <location>
        <begin position="5"/>
        <end position="51"/>
    </location>
</feature>
<dbReference type="Pfam" id="PF00249">
    <property type="entry name" value="Myb_DNA-binding"/>
    <property type="match status" value="1"/>
</dbReference>
<dbReference type="Proteomes" id="UP000664203">
    <property type="component" value="Unassembled WGS sequence"/>
</dbReference>